<dbReference type="GO" id="GO:0006417">
    <property type="term" value="P:regulation of translation"/>
    <property type="evidence" value="ECO:0007669"/>
    <property type="project" value="UniProtKB-KW"/>
</dbReference>
<dbReference type="InterPro" id="IPR024046">
    <property type="entry name" value="Flagellar_assmbl_FliW_dom_sf"/>
</dbReference>
<keyword evidence="5" id="KW-0966">Cell projection</keyword>
<protein>
    <recommendedName>
        <fullName evidence="4">Flagellar assembly factor FliW</fullName>
    </recommendedName>
</protein>
<dbReference type="GO" id="GO:0044780">
    <property type="term" value="P:bacterial-type flagellum assembly"/>
    <property type="evidence" value="ECO:0007669"/>
    <property type="project" value="UniProtKB-UniRule"/>
</dbReference>
<dbReference type="PANTHER" id="PTHR39190:SF1">
    <property type="entry name" value="FLAGELLAR ASSEMBLY FACTOR FLIW"/>
    <property type="match status" value="1"/>
</dbReference>
<gene>
    <name evidence="4 5" type="primary">fliW</name>
    <name evidence="5" type="ORF">COMA1_40218</name>
</gene>
<comment type="subunit">
    <text evidence="4">Interacts with translational regulator CsrA and flagellin(s).</text>
</comment>
<keyword evidence="3 4" id="KW-0810">Translation regulation</keyword>
<dbReference type="AlphaFoldDB" id="A0A0S4LJE9"/>
<keyword evidence="4" id="KW-0143">Chaperone</keyword>
<dbReference type="HAMAP" id="MF_01185">
    <property type="entry name" value="FliW"/>
    <property type="match status" value="1"/>
</dbReference>
<keyword evidence="6" id="KW-1185">Reference proteome</keyword>
<evidence type="ECO:0000313" key="6">
    <source>
        <dbReference type="Proteomes" id="UP000199032"/>
    </source>
</evidence>
<evidence type="ECO:0000256" key="2">
    <source>
        <dbReference type="ARBA" id="ARBA00022795"/>
    </source>
</evidence>
<accession>A0A0S4LJE9</accession>
<reference evidence="5 6" key="1">
    <citation type="submission" date="2015-10" db="EMBL/GenBank/DDBJ databases">
        <authorList>
            <person name="Gilbert D.G."/>
        </authorList>
    </citation>
    <scope>NUCLEOTIDE SEQUENCE [LARGE SCALE GENOMIC DNA]</scope>
    <source>
        <strain evidence="5">COMA1</strain>
    </source>
</reference>
<sequence>MKCRSTRFGSFEVSDDSIVRFPVGLLGFPESQRYVILDHDTEAPFKWLQSIDEPGLAFVILDPAIFHTDYRVSVPADILAEMNGGKEQDLALAVILTIPSDDPAHITANLRGPLVMSHKTRLGTQLVLSEEYPTRFPLFPASSSQPSISLEPRSAAKCPA</sequence>
<evidence type="ECO:0000256" key="3">
    <source>
        <dbReference type="ARBA" id="ARBA00022845"/>
    </source>
</evidence>
<dbReference type="EMBL" id="CZQA01000010">
    <property type="protein sequence ID" value="CUS37719.1"/>
    <property type="molecule type" value="Genomic_DNA"/>
</dbReference>
<dbReference type="STRING" id="1742972.COMA1_40218"/>
<comment type="subcellular location">
    <subcellularLocation>
        <location evidence="4">Cytoplasm</location>
    </subcellularLocation>
</comment>
<comment type="function">
    <text evidence="4">Acts as an anti-CsrA protein, binds CsrA and prevents it from repressing translation of its target genes, one of which is flagellin. Binds to flagellin and participates in the assembly of the flagellum.</text>
</comment>
<evidence type="ECO:0000256" key="1">
    <source>
        <dbReference type="ARBA" id="ARBA00022490"/>
    </source>
</evidence>
<dbReference type="InterPro" id="IPR003775">
    <property type="entry name" value="Flagellar_assembly_factor_FliW"/>
</dbReference>
<name>A0A0S4LJE9_9BACT</name>
<evidence type="ECO:0000256" key="4">
    <source>
        <dbReference type="HAMAP-Rule" id="MF_01185"/>
    </source>
</evidence>
<comment type="similarity">
    <text evidence="4">Belongs to the FliW family.</text>
</comment>
<organism evidence="5 6">
    <name type="scientific">Candidatus Nitrospira nitrosa</name>
    <dbReference type="NCBI Taxonomy" id="1742972"/>
    <lineage>
        <taxon>Bacteria</taxon>
        <taxon>Pseudomonadati</taxon>
        <taxon>Nitrospirota</taxon>
        <taxon>Nitrospiria</taxon>
        <taxon>Nitrospirales</taxon>
        <taxon>Nitrospiraceae</taxon>
        <taxon>Nitrospira</taxon>
    </lineage>
</organism>
<dbReference type="PANTHER" id="PTHR39190">
    <property type="entry name" value="FLAGELLAR ASSEMBLY FACTOR FLIW"/>
    <property type="match status" value="1"/>
</dbReference>
<dbReference type="Gene3D" id="2.30.290.10">
    <property type="entry name" value="BH3618-like"/>
    <property type="match status" value="1"/>
</dbReference>
<dbReference type="GO" id="GO:0005737">
    <property type="term" value="C:cytoplasm"/>
    <property type="evidence" value="ECO:0007669"/>
    <property type="project" value="UniProtKB-SubCell"/>
</dbReference>
<dbReference type="Pfam" id="PF02623">
    <property type="entry name" value="FliW"/>
    <property type="match status" value="1"/>
</dbReference>
<evidence type="ECO:0000313" key="5">
    <source>
        <dbReference type="EMBL" id="CUS37719.1"/>
    </source>
</evidence>
<keyword evidence="1 4" id="KW-0963">Cytoplasm</keyword>
<dbReference type="RefSeq" id="WP_090750208.1">
    <property type="nucleotide sequence ID" value="NZ_CZQA01000010.1"/>
</dbReference>
<dbReference type="Proteomes" id="UP000199032">
    <property type="component" value="Unassembled WGS sequence"/>
</dbReference>
<dbReference type="SUPFAM" id="SSF141457">
    <property type="entry name" value="BH3618-like"/>
    <property type="match status" value="1"/>
</dbReference>
<dbReference type="OrthoDB" id="9801235at2"/>
<keyword evidence="5" id="KW-0969">Cilium</keyword>
<keyword evidence="5" id="KW-0282">Flagellum</keyword>
<keyword evidence="2 4" id="KW-1005">Bacterial flagellum biogenesis</keyword>
<proteinExistence type="inferred from homology"/>